<dbReference type="PROSITE" id="PS52050">
    <property type="entry name" value="WYL"/>
    <property type="match status" value="1"/>
</dbReference>
<dbReference type="InterPro" id="IPR051534">
    <property type="entry name" value="CBASS_pafABC_assoc_protein"/>
</dbReference>
<evidence type="ECO:0000259" key="3">
    <source>
        <dbReference type="PROSITE" id="PS51000"/>
    </source>
</evidence>
<reference evidence="4 5" key="1">
    <citation type="submission" date="2018-10" db="EMBL/GenBank/DDBJ databases">
        <title>Genomic Encyclopedia of Archaeal and Bacterial Type Strains, Phase II (KMG-II): from individual species to whole genera.</title>
        <authorList>
            <person name="Goeker M."/>
        </authorList>
    </citation>
    <scope>NUCLEOTIDE SEQUENCE [LARGE SCALE GENOMIC DNA]</scope>
    <source>
        <strain evidence="4 5">DSM 14954</strain>
    </source>
</reference>
<keyword evidence="4" id="KW-0238">DNA-binding</keyword>
<dbReference type="Gene3D" id="1.10.10.10">
    <property type="entry name" value="Winged helix-like DNA-binding domain superfamily/Winged helix DNA-binding domain"/>
    <property type="match status" value="1"/>
</dbReference>
<dbReference type="InterPro" id="IPR036388">
    <property type="entry name" value="WH-like_DNA-bd_sf"/>
</dbReference>
<dbReference type="EMBL" id="RBIL01000001">
    <property type="protein sequence ID" value="RKQ93930.1"/>
    <property type="molecule type" value="Genomic_DNA"/>
</dbReference>
<dbReference type="GO" id="GO:0003700">
    <property type="term" value="F:DNA-binding transcription factor activity"/>
    <property type="evidence" value="ECO:0007669"/>
    <property type="project" value="InterPro"/>
</dbReference>
<feature type="domain" description="HTH deoR-type" evidence="3">
    <location>
        <begin position="1"/>
        <end position="55"/>
    </location>
</feature>
<dbReference type="Pfam" id="PF13280">
    <property type="entry name" value="WYL"/>
    <property type="match status" value="1"/>
</dbReference>
<dbReference type="PIRSF" id="PIRSF016838">
    <property type="entry name" value="PafC"/>
    <property type="match status" value="1"/>
</dbReference>
<dbReference type="InterPro" id="IPR026881">
    <property type="entry name" value="WYL_dom"/>
</dbReference>
<dbReference type="SUPFAM" id="SSF46785">
    <property type="entry name" value="Winged helix' DNA-binding domain"/>
    <property type="match status" value="1"/>
</dbReference>
<name>A0A660LIN1_9ACTN</name>
<dbReference type="PANTHER" id="PTHR34580:SF3">
    <property type="entry name" value="PROTEIN PAFB"/>
    <property type="match status" value="1"/>
</dbReference>
<dbReference type="AlphaFoldDB" id="A0A660LIN1"/>
<dbReference type="InterPro" id="IPR013196">
    <property type="entry name" value="HTH_11"/>
</dbReference>
<dbReference type="PROSITE" id="PS51000">
    <property type="entry name" value="HTH_DEOR_2"/>
    <property type="match status" value="1"/>
</dbReference>
<comment type="caution">
    <text evidence="4">The sequence shown here is derived from an EMBL/GenBank/DDBJ whole genome shotgun (WGS) entry which is preliminary data.</text>
</comment>
<keyword evidence="2" id="KW-0804">Transcription</keyword>
<keyword evidence="1" id="KW-0805">Transcription regulation</keyword>
<dbReference type="Pfam" id="PF08279">
    <property type="entry name" value="HTH_11"/>
    <property type="match status" value="1"/>
</dbReference>
<gene>
    <name evidence="4" type="ORF">C8N24_3805</name>
</gene>
<evidence type="ECO:0000313" key="5">
    <source>
        <dbReference type="Proteomes" id="UP000278962"/>
    </source>
</evidence>
<sequence>MLELLEALQDHGTATGPELAQRLGVDVRTVRRDIVALRDLGIPVEGERGRGGSYRLKPGFRVPPLMFTSGEAAAVALGLLAARRLGLEADSALRKVRQVLPDRMRRGVEALDHVLGFTGEVEAAPPDGETVLALADAAARGRKAAVIYTDSAGVETARELSPHGVVAHAGRWYVAAFDHQRQSLRTLRADRVTLVDVGAAGAPAPDGFDATAYVSRSLARVPWRYEVEVVLDCTVDEAARRFPATLAELDAVDGGTRLRLRADSLDWAAGLLAGAGCAFTIVEPAELRAAVRALGERLVEIAA</sequence>
<evidence type="ECO:0000313" key="4">
    <source>
        <dbReference type="EMBL" id="RKQ93930.1"/>
    </source>
</evidence>
<dbReference type="GO" id="GO:0003677">
    <property type="term" value="F:DNA binding"/>
    <property type="evidence" value="ECO:0007669"/>
    <property type="project" value="UniProtKB-KW"/>
</dbReference>
<dbReference type="Proteomes" id="UP000278962">
    <property type="component" value="Unassembled WGS sequence"/>
</dbReference>
<dbReference type="InterPro" id="IPR001034">
    <property type="entry name" value="DeoR_HTH"/>
</dbReference>
<protein>
    <submittedName>
        <fullName evidence="4">Putative DNA-binding transcriptional regulator YafY</fullName>
    </submittedName>
</protein>
<keyword evidence="5" id="KW-1185">Reference proteome</keyword>
<evidence type="ECO:0000256" key="2">
    <source>
        <dbReference type="ARBA" id="ARBA00023163"/>
    </source>
</evidence>
<dbReference type="Pfam" id="PF25583">
    <property type="entry name" value="WCX"/>
    <property type="match status" value="1"/>
</dbReference>
<accession>A0A660LIN1</accession>
<organism evidence="4 5">
    <name type="scientific">Solirubrobacter pauli</name>
    <dbReference type="NCBI Taxonomy" id="166793"/>
    <lineage>
        <taxon>Bacteria</taxon>
        <taxon>Bacillati</taxon>
        <taxon>Actinomycetota</taxon>
        <taxon>Thermoleophilia</taxon>
        <taxon>Solirubrobacterales</taxon>
        <taxon>Solirubrobacteraceae</taxon>
        <taxon>Solirubrobacter</taxon>
    </lineage>
</organism>
<dbReference type="InterPro" id="IPR036390">
    <property type="entry name" value="WH_DNA-bd_sf"/>
</dbReference>
<proteinExistence type="predicted"/>
<evidence type="ECO:0000256" key="1">
    <source>
        <dbReference type="ARBA" id="ARBA00023015"/>
    </source>
</evidence>
<dbReference type="InterPro" id="IPR057727">
    <property type="entry name" value="WCX_dom"/>
</dbReference>
<dbReference type="PANTHER" id="PTHR34580">
    <property type="match status" value="1"/>
</dbReference>
<dbReference type="InterPro" id="IPR028349">
    <property type="entry name" value="PafC-like"/>
</dbReference>